<evidence type="ECO:0000259" key="9">
    <source>
        <dbReference type="Pfam" id="PF16797"/>
    </source>
</evidence>
<dbReference type="EMBL" id="JAVRRA010003002">
    <property type="protein sequence ID" value="KAK5276926.1"/>
    <property type="molecule type" value="Genomic_DNA"/>
</dbReference>
<sequence>MTSIDTALFSVSGGPDGSNTANRERTDERSWFARFLHIKPASKVLCLQVGRGRARTEIVKLLRQWRQYGIRDLVFDRERNVISGRVDKVNHLQIKPVAFTAQLYVVLEHGRRVQLCLARFTQTKGAASSFRKVIDTLESVLGQRGLLVEDEAQRRDMCEVLT</sequence>
<comment type="catalytic activity">
    <reaction evidence="7">
        <text>L-seryl-[protein] + ATP = O-phospho-L-seryl-[protein] + ADP + H(+)</text>
        <dbReference type="Rhea" id="RHEA:17989"/>
        <dbReference type="Rhea" id="RHEA-COMP:9863"/>
        <dbReference type="Rhea" id="RHEA-COMP:11604"/>
        <dbReference type="ChEBI" id="CHEBI:15378"/>
        <dbReference type="ChEBI" id="CHEBI:29999"/>
        <dbReference type="ChEBI" id="CHEBI:30616"/>
        <dbReference type="ChEBI" id="CHEBI:83421"/>
        <dbReference type="ChEBI" id="CHEBI:456216"/>
        <dbReference type="EC" id="2.7.11.1"/>
    </reaction>
</comment>
<proteinExistence type="predicted"/>
<feature type="domain" description="Fungal kinase associated-1" evidence="9">
    <location>
        <begin position="28"/>
        <end position="148"/>
    </location>
</feature>
<evidence type="ECO:0000256" key="2">
    <source>
        <dbReference type="ARBA" id="ARBA00022527"/>
    </source>
</evidence>
<name>A0ABR0M1Y9_9PEZI</name>
<accession>A0ABR0M1Y9</accession>
<dbReference type="GO" id="GO:0004674">
    <property type="term" value="F:protein serine/threonine kinase activity"/>
    <property type="evidence" value="ECO:0007669"/>
    <property type="project" value="UniProtKB-EC"/>
</dbReference>
<keyword evidence="3" id="KW-0597">Phosphoprotein</keyword>
<comment type="catalytic activity">
    <reaction evidence="6">
        <text>L-threonyl-[protein] + ATP = O-phospho-L-threonyl-[protein] + ADP + H(+)</text>
        <dbReference type="Rhea" id="RHEA:46608"/>
        <dbReference type="Rhea" id="RHEA-COMP:11060"/>
        <dbReference type="Rhea" id="RHEA-COMP:11605"/>
        <dbReference type="ChEBI" id="CHEBI:15378"/>
        <dbReference type="ChEBI" id="CHEBI:30013"/>
        <dbReference type="ChEBI" id="CHEBI:30616"/>
        <dbReference type="ChEBI" id="CHEBI:61977"/>
        <dbReference type="ChEBI" id="CHEBI:456216"/>
        <dbReference type="EC" id="2.7.11.1"/>
    </reaction>
</comment>
<feature type="region of interest" description="Disordered" evidence="8">
    <location>
        <begin position="1"/>
        <end position="25"/>
    </location>
</feature>
<evidence type="ECO:0000256" key="4">
    <source>
        <dbReference type="ARBA" id="ARBA00022679"/>
    </source>
</evidence>
<evidence type="ECO:0000313" key="11">
    <source>
        <dbReference type="Proteomes" id="UP001357485"/>
    </source>
</evidence>
<evidence type="ECO:0000256" key="5">
    <source>
        <dbReference type="ARBA" id="ARBA00022777"/>
    </source>
</evidence>
<protein>
    <recommendedName>
        <fullName evidence="1">non-specific serine/threonine protein kinase</fullName>
        <ecNumber evidence="1">2.7.11.1</ecNumber>
    </recommendedName>
</protein>
<dbReference type="Gene3D" id="3.30.310.220">
    <property type="entry name" value="Fungal kinase associated-1 domain"/>
    <property type="match status" value="1"/>
</dbReference>
<evidence type="ECO:0000256" key="6">
    <source>
        <dbReference type="ARBA" id="ARBA00047899"/>
    </source>
</evidence>
<evidence type="ECO:0000256" key="1">
    <source>
        <dbReference type="ARBA" id="ARBA00012513"/>
    </source>
</evidence>
<evidence type="ECO:0000313" key="10">
    <source>
        <dbReference type="EMBL" id="KAK5276926.1"/>
    </source>
</evidence>
<evidence type="ECO:0000256" key="3">
    <source>
        <dbReference type="ARBA" id="ARBA00022553"/>
    </source>
</evidence>
<dbReference type="EC" id="2.7.11.1" evidence="1"/>
<comment type="caution">
    <text evidence="10">The sequence shown here is derived from an EMBL/GenBank/DDBJ whole genome shotgun (WGS) entry which is preliminary data.</text>
</comment>
<dbReference type="Pfam" id="PF16797">
    <property type="entry name" value="Fungal_KA1"/>
    <property type="match status" value="1"/>
</dbReference>
<reference evidence="10 11" key="1">
    <citation type="submission" date="2023-08" db="EMBL/GenBank/DDBJ databases">
        <title>Black Yeasts Isolated from many extreme environments.</title>
        <authorList>
            <person name="Coleine C."/>
            <person name="Stajich J.E."/>
            <person name="Selbmann L."/>
        </authorList>
    </citation>
    <scope>NUCLEOTIDE SEQUENCE [LARGE SCALE GENOMIC DNA]</scope>
    <source>
        <strain evidence="10 11">CCFEE 536</strain>
    </source>
</reference>
<gene>
    <name evidence="10" type="primary">GIN4_3</name>
    <name evidence="10" type="ORF">LTR16_010504</name>
</gene>
<dbReference type="InterPro" id="IPR031850">
    <property type="entry name" value="Fungal_KA1_dom"/>
</dbReference>
<keyword evidence="2" id="KW-0723">Serine/threonine-protein kinase</keyword>
<keyword evidence="4 10" id="KW-0808">Transferase</keyword>
<keyword evidence="5 10" id="KW-0418">Kinase</keyword>
<organism evidence="10 11">
    <name type="scientific">Cryomyces antarcticus</name>
    <dbReference type="NCBI Taxonomy" id="329879"/>
    <lineage>
        <taxon>Eukaryota</taxon>
        <taxon>Fungi</taxon>
        <taxon>Dikarya</taxon>
        <taxon>Ascomycota</taxon>
        <taxon>Pezizomycotina</taxon>
        <taxon>Dothideomycetes</taxon>
        <taxon>Dothideomycetes incertae sedis</taxon>
        <taxon>Cryomyces</taxon>
    </lineage>
</organism>
<keyword evidence="11" id="KW-1185">Reference proteome</keyword>
<dbReference type="InterPro" id="IPR043024">
    <property type="entry name" value="KA1_sf_fungal"/>
</dbReference>
<dbReference type="Proteomes" id="UP001357485">
    <property type="component" value="Unassembled WGS sequence"/>
</dbReference>
<evidence type="ECO:0000256" key="8">
    <source>
        <dbReference type="SAM" id="MobiDB-lite"/>
    </source>
</evidence>
<evidence type="ECO:0000256" key="7">
    <source>
        <dbReference type="ARBA" id="ARBA00048679"/>
    </source>
</evidence>